<dbReference type="EMBL" id="JACICZ010000008">
    <property type="protein sequence ID" value="MBB3869331.1"/>
    <property type="molecule type" value="Genomic_DNA"/>
</dbReference>
<keyword evidence="2" id="KW-1185">Reference proteome</keyword>
<evidence type="ECO:0000313" key="1">
    <source>
        <dbReference type="EMBL" id="MBB3869331.1"/>
    </source>
</evidence>
<dbReference type="AlphaFoldDB" id="A0AA89NKL6"/>
<dbReference type="Proteomes" id="UP000613002">
    <property type="component" value="Unassembled WGS sequence"/>
</dbReference>
<evidence type="ECO:0000313" key="2">
    <source>
        <dbReference type="Proteomes" id="UP000613002"/>
    </source>
</evidence>
<dbReference type="RefSeq" id="WP_244319594.1">
    <property type="nucleotide sequence ID" value="NZ_BDAQ01000006.1"/>
</dbReference>
<reference evidence="1 2" key="1">
    <citation type="submission" date="2020-08" db="EMBL/GenBank/DDBJ databases">
        <title>Genomic Encyclopedia of Type Strains, Phase IV (KMG-IV): sequencing the most valuable type-strain genomes for metagenomic binning, comparative biology and taxonomic classification.</title>
        <authorList>
            <person name="Goeker M."/>
        </authorList>
    </citation>
    <scope>NUCLEOTIDE SEQUENCE [LARGE SCALE GENOMIC DNA]</scope>
    <source>
        <strain evidence="1 2">DSM 14590</strain>
    </source>
</reference>
<organism evidence="1 2">
    <name type="scientific">Parageobacillus toebii NBRC 107807</name>
    <dbReference type="NCBI Taxonomy" id="1223503"/>
    <lineage>
        <taxon>Bacteria</taxon>
        <taxon>Bacillati</taxon>
        <taxon>Bacillota</taxon>
        <taxon>Bacilli</taxon>
        <taxon>Bacillales</taxon>
        <taxon>Anoxybacillaceae</taxon>
        <taxon>Parageobacillus</taxon>
    </lineage>
</organism>
<name>A0AA89NKL6_9BACL</name>
<sequence>MELIQTMAEHFKLLGDKSRLTILALLREFNKDFNKTGCSLEIPVPY</sequence>
<dbReference type="GO" id="GO:0003677">
    <property type="term" value="F:DNA binding"/>
    <property type="evidence" value="ECO:0007669"/>
    <property type="project" value="UniProtKB-KW"/>
</dbReference>
<comment type="caution">
    <text evidence="1">The sequence shown here is derived from an EMBL/GenBank/DDBJ whole genome shotgun (WGS) entry which is preliminary data.</text>
</comment>
<protein>
    <submittedName>
        <fullName evidence="1">DNA-binding transcriptional ArsR family regulator</fullName>
    </submittedName>
</protein>
<accession>A0AA89NKL6</accession>
<gene>
    <name evidence="1" type="ORF">HNR78_002224</name>
</gene>
<proteinExistence type="predicted"/>
<keyword evidence="1" id="KW-0238">DNA-binding</keyword>